<dbReference type="SUPFAM" id="SSF52743">
    <property type="entry name" value="Subtilisin-like"/>
    <property type="match status" value="1"/>
</dbReference>
<feature type="active site" description="Charge relay system" evidence="5">
    <location>
        <position position="51"/>
    </location>
</feature>
<dbReference type="InterPro" id="IPR050131">
    <property type="entry name" value="Peptidase_S8_subtilisin-like"/>
</dbReference>
<feature type="domain" description="Rhodanese" evidence="6">
    <location>
        <begin position="96"/>
        <end position="131"/>
    </location>
</feature>
<dbReference type="PROSITE" id="PS51892">
    <property type="entry name" value="SUBTILASE"/>
    <property type="match status" value="1"/>
</dbReference>
<evidence type="ECO:0000259" key="6">
    <source>
        <dbReference type="PROSITE" id="PS50206"/>
    </source>
</evidence>
<keyword evidence="3 5" id="KW-0378">Hydrolase</keyword>
<dbReference type="InterPro" id="IPR000209">
    <property type="entry name" value="Peptidase_S8/S53_dom"/>
</dbReference>
<sequence>MWRETRGDPRVSIAILDGPVDWKHPSLAHARLVPLNGSESGEKNWGPASRHGTQVTSLIFGQSNGLVKGIAPNCRGLLSPIFDSAADGTLKPSNQVRLAQAIAAARDAGAQVINISGGMFAPSSQVDPLLAEVIEDCARRNTLIVAAVGNDGCACPHIPAALNSVLAVGALDALGQPLPSSNWDSSYRYHGVVALGHHLTAAVPGSGSAPMSGTSAATAVLSGVVGLLLSLQLKRGLRPNPSQVREAILQSAVDCRKQAAWNCPRLLAGRLNIPGILDILFKETSYMKSASPSETSDALHAFSPSAEDSGGVVASSGVEPSACGCGSNSSVKVYALGRINYSLVSPARITFLKTYMQEYPTKAELKEPPKASEIRNDPKDIGLMVRLLRVAAHEHIAASLEWTLEIEPGIPSYAIKPQGPYAREAYQRLIDALYEFNFGTKIEYIVIPGVISGKAKLLSGQEVPALIPDLRGMFSWNTESLIRRLENVLSEENRAAIRHYFRRSAKLLKNLGVQAEHRALNFALTNAYTHIYAADAKRAGNQGYNSGYSLPEPIMDLETVHVSRSQISAPGTECWDVEIAFFYPHVLNSEQARHIPDRKIYQFKVDVSDVVPVMIGEIHSWNAR</sequence>
<reference evidence="7" key="1">
    <citation type="submission" date="2021-05" db="EMBL/GenBank/DDBJ databases">
        <title>Complete genome sequence of the cellulolytic planctomycete Telmatocola sphagniphila SP2T and characterization of the first cellulase from planctomycetes.</title>
        <authorList>
            <person name="Rakitin A.L."/>
            <person name="Beletsky A.V."/>
            <person name="Naumoff D.G."/>
            <person name="Kulichevskaya I.S."/>
            <person name="Mardanov A.V."/>
            <person name="Ravin N.V."/>
            <person name="Dedysh S.N."/>
        </authorList>
    </citation>
    <scope>NUCLEOTIDE SEQUENCE</scope>
    <source>
        <strain evidence="7">SP2T</strain>
    </source>
</reference>
<gene>
    <name evidence="7" type="ORF">KIH39_07440</name>
</gene>
<dbReference type="InterPro" id="IPR040483">
    <property type="entry name" value="PatG_dom"/>
</dbReference>
<evidence type="ECO:0000256" key="1">
    <source>
        <dbReference type="ARBA" id="ARBA00011073"/>
    </source>
</evidence>
<dbReference type="Pfam" id="PF18065">
    <property type="entry name" value="PatG_C"/>
    <property type="match status" value="1"/>
</dbReference>
<dbReference type="InterPro" id="IPR040636">
    <property type="entry name" value="PatG_C"/>
</dbReference>
<feature type="active site" description="Charge relay system" evidence="5">
    <location>
        <position position="215"/>
    </location>
</feature>
<dbReference type="EMBL" id="CP074694">
    <property type="protein sequence ID" value="QVL33731.1"/>
    <property type="molecule type" value="Genomic_DNA"/>
</dbReference>
<dbReference type="Pfam" id="PF00082">
    <property type="entry name" value="Peptidase_S8"/>
    <property type="match status" value="1"/>
</dbReference>
<dbReference type="AlphaFoldDB" id="A0A8E6EZQ9"/>
<evidence type="ECO:0000256" key="3">
    <source>
        <dbReference type="ARBA" id="ARBA00022801"/>
    </source>
</evidence>
<evidence type="ECO:0000313" key="7">
    <source>
        <dbReference type="EMBL" id="QVL33731.1"/>
    </source>
</evidence>
<dbReference type="GO" id="GO:0004252">
    <property type="term" value="F:serine-type endopeptidase activity"/>
    <property type="evidence" value="ECO:0007669"/>
    <property type="project" value="UniProtKB-UniRule"/>
</dbReference>
<dbReference type="InterPro" id="IPR015500">
    <property type="entry name" value="Peptidase_S8_subtilisin-rel"/>
</dbReference>
<feature type="active site" description="Charge relay system" evidence="5">
    <location>
        <position position="17"/>
    </location>
</feature>
<dbReference type="PRINTS" id="PR00723">
    <property type="entry name" value="SUBTILISIN"/>
</dbReference>
<dbReference type="Proteomes" id="UP000676194">
    <property type="component" value="Chromosome"/>
</dbReference>
<name>A0A8E6EZQ9_9BACT</name>
<organism evidence="7 8">
    <name type="scientific">Telmatocola sphagniphila</name>
    <dbReference type="NCBI Taxonomy" id="1123043"/>
    <lineage>
        <taxon>Bacteria</taxon>
        <taxon>Pseudomonadati</taxon>
        <taxon>Planctomycetota</taxon>
        <taxon>Planctomycetia</taxon>
        <taxon>Gemmatales</taxon>
        <taxon>Gemmataceae</taxon>
    </lineage>
</organism>
<dbReference type="GO" id="GO:0006508">
    <property type="term" value="P:proteolysis"/>
    <property type="evidence" value="ECO:0007669"/>
    <property type="project" value="UniProtKB-KW"/>
</dbReference>
<protein>
    <submittedName>
        <fullName evidence="7">S8 family serine peptidase</fullName>
    </submittedName>
</protein>
<dbReference type="Pfam" id="PF18047">
    <property type="entry name" value="PatG_D"/>
    <property type="match status" value="1"/>
</dbReference>
<dbReference type="PROSITE" id="PS50206">
    <property type="entry name" value="RHODANESE_3"/>
    <property type="match status" value="1"/>
</dbReference>
<evidence type="ECO:0000313" key="8">
    <source>
        <dbReference type="Proteomes" id="UP000676194"/>
    </source>
</evidence>
<dbReference type="PANTHER" id="PTHR43806">
    <property type="entry name" value="PEPTIDASE S8"/>
    <property type="match status" value="1"/>
</dbReference>
<accession>A0A8E6EZQ9</accession>
<evidence type="ECO:0000256" key="5">
    <source>
        <dbReference type="PROSITE-ProRule" id="PRU01240"/>
    </source>
</evidence>
<dbReference type="Gene3D" id="3.40.50.200">
    <property type="entry name" value="Peptidase S8/S53 domain"/>
    <property type="match status" value="1"/>
</dbReference>
<dbReference type="InterPro" id="IPR001763">
    <property type="entry name" value="Rhodanese-like_dom"/>
</dbReference>
<keyword evidence="8" id="KW-1185">Reference proteome</keyword>
<dbReference type="RefSeq" id="WP_213498690.1">
    <property type="nucleotide sequence ID" value="NZ_CP074694.1"/>
</dbReference>
<comment type="similarity">
    <text evidence="1 5">Belongs to the peptidase S8 family.</text>
</comment>
<keyword evidence="2 5" id="KW-0645">Protease</keyword>
<proteinExistence type="inferred from homology"/>
<evidence type="ECO:0000256" key="4">
    <source>
        <dbReference type="ARBA" id="ARBA00022825"/>
    </source>
</evidence>
<dbReference type="InterPro" id="IPR036852">
    <property type="entry name" value="Peptidase_S8/S53_dom_sf"/>
</dbReference>
<dbReference type="PANTHER" id="PTHR43806:SF11">
    <property type="entry name" value="CEREVISIN-RELATED"/>
    <property type="match status" value="1"/>
</dbReference>
<keyword evidence="4 5" id="KW-0720">Serine protease</keyword>
<evidence type="ECO:0000256" key="2">
    <source>
        <dbReference type="ARBA" id="ARBA00022670"/>
    </source>
</evidence>
<dbReference type="KEGG" id="tsph:KIH39_07440"/>